<feature type="transmembrane region" description="Helical" evidence="1">
    <location>
        <begin position="93"/>
        <end position="114"/>
    </location>
</feature>
<feature type="transmembrane region" description="Helical" evidence="1">
    <location>
        <begin position="280"/>
        <end position="300"/>
    </location>
</feature>
<keyword evidence="3" id="KW-1185">Reference proteome</keyword>
<gene>
    <name evidence="2" type="ORF">BCR44DRAFT_42457</name>
</gene>
<dbReference type="AlphaFoldDB" id="A0A1Y2I2N9"/>
<reference evidence="2 3" key="1">
    <citation type="submission" date="2016-07" db="EMBL/GenBank/DDBJ databases">
        <title>Pervasive Adenine N6-methylation of Active Genes in Fungi.</title>
        <authorList>
            <consortium name="DOE Joint Genome Institute"/>
            <person name="Mondo S.J."/>
            <person name="Dannebaum R.O."/>
            <person name="Kuo R.C."/>
            <person name="Labutti K."/>
            <person name="Haridas S."/>
            <person name="Kuo A."/>
            <person name="Salamov A."/>
            <person name="Ahrendt S.R."/>
            <person name="Lipzen A."/>
            <person name="Sullivan W."/>
            <person name="Andreopoulos W.B."/>
            <person name="Clum A."/>
            <person name="Lindquist E."/>
            <person name="Daum C."/>
            <person name="Ramamoorthy G.K."/>
            <person name="Gryganskyi A."/>
            <person name="Culley D."/>
            <person name="Magnuson J.K."/>
            <person name="James T.Y."/>
            <person name="O'Malley M.A."/>
            <person name="Stajich J.E."/>
            <person name="Spatafora J.W."/>
            <person name="Visel A."/>
            <person name="Grigoriev I.V."/>
        </authorList>
    </citation>
    <scope>NUCLEOTIDE SEQUENCE [LARGE SCALE GENOMIC DNA]</scope>
    <source>
        <strain evidence="2 3">PL171</strain>
    </source>
</reference>
<feature type="transmembrane region" description="Helical" evidence="1">
    <location>
        <begin position="23"/>
        <end position="46"/>
    </location>
</feature>
<protein>
    <submittedName>
        <fullName evidence="2">Uncharacterized protein</fullName>
    </submittedName>
</protein>
<evidence type="ECO:0000313" key="3">
    <source>
        <dbReference type="Proteomes" id="UP000193411"/>
    </source>
</evidence>
<feature type="transmembrane region" description="Helical" evidence="1">
    <location>
        <begin position="134"/>
        <end position="157"/>
    </location>
</feature>
<comment type="caution">
    <text evidence="2">The sequence shown here is derived from an EMBL/GenBank/DDBJ whole genome shotgun (WGS) entry which is preliminary data.</text>
</comment>
<organism evidence="2 3">
    <name type="scientific">Catenaria anguillulae PL171</name>
    <dbReference type="NCBI Taxonomy" id="765915"/>
    <lineage>
        <taxon>Eukaryota</taxon>
        <taxon>Fungi</taxon>
        <taxon>Fungi incertae sedis</taxon>
        <taxon>Blastocladiomycota</taxon>
        <taxon>Blastocladiomycetes</taxon>
        <taxon>Blastocladiales</taxon>
        <taxon>Catenariaceae</taxon>
        <taxon>Catenaria</taxon>
    </lineage>
</organism>
<name>A0A1Y2I2N9_9FUNG</name>
<proteinExistence type="predicted"/>
<keyword evidence="1" id="KW-1133">Transmembrane helix</keyword>
<evidence type="ECO:0000313" key="2">
    <source>
        <dbReference type="EMBL" id="ORZ40999.1"/>
    </source>
</evidence>
<dbReference type="Proteomes" id="UP000193411">
    <property type="component" value="Unassembled WGS sequence"/>
</dbReference>
<evidence type="ECO:0000256" key="1">
    <source>
        <dbReference type="SAM" id="Phobius"/>
    </source>
</evidence>
<keyword evidence="1" id="KW-0472">Membrane</keyword>
<sequence>MFIGCVCVHVARIRKHGFKFRHVMLLITAVLLMIDLLNNCIAYPAIQYRGSIDLFPYYVVRSLSFVPSGATHTIVILNRITLLVVLPNTRRTFLLVSTAIVTLADLIAIGGMWDATLKVAPIGTLDEWQWRWRFPFYGVAASAVFPLINVIACVWSLRAAFLMSRGPAGSNAETGAISIGQDHSTIGTSSFGGSSGFASHHHGAISHHSVAAASSSSAGLNPSHTCSSIASSTGQSRAKVTDAPKRLLRAVSKLSERCKASESARRPSVSATEASITRSFWMLTLAEILCWIAFMATIGSGTPTLPLFARNAVYSCYGMVGVSVETAFENVYKIEYARASNRPSTVKALDPGTGVRTSHVSYKVAELEANGHLGLG</sequence>
<keyword evidence="1" id="KW-0812">Transmembrane</keyword>
<dbReference type="EMBL" id="MCFL01000002">
    <property type="protein sequence ID" value="ORZ40999.1"/>
    <property type="molecule type" value="Genomic_DNA"/>
</dbReference>
<accession>A0A1Y2I2N9</accession>
<feature type="transmembrane region" description="Helical" evidence="1">
    <location>
        <begin position="66"/>
        <end position="86"/>
    </location>
</feature>